<evidence type="ECO:0000313" key="6">
    <source>
        <dbReference type="Proteomes" id="UP000661507"/>
    </source>
</evidence>
<dbReference type="InterPro" id="IPR016169">
    <property type="entry name" value="FAD-bd_PCMH_sub2"/>
</dbReference>
<dbReference type="InterPro" id="IPR016166">
    <property type="entry name" value="FAD-bd_PCMH"/>
</dbReference>
<dbReference type="FunFam" id="3.30.465.10:FF:000017">
    <property type="entry name" value="Xanthine dehydrogenase, FAD binding subunit"/>
    <property type="match status" value="1"/>
</dbReference>
<keyword evidence="6" id="KW-1185">Reference proteome</keyword>
<dbReference type="Gene3D" id="3.30.465.10">
    <property type="match status" value="1"/>
</dbReference>
<proteinExistence type="predicted"/>
<dbReference type="InterPro" id="IPR016167">
    <property type="entry name" value="FAD-bd_PCMH_sub1"/>
</dbReference>
<dbReference type="InterPro" id="IPR036318">
    <property type="entry name" value="FAD-bd_PCMH-like_sf"/>
</dbReference>
<keyword evidence="3" id="KW-0560">Oxidoreductase</keyword>
<evidence type="ECO:0000256" key="1">
    <source>
        <dbReference type="ARBA" id="ARBA00022630"/>
    </source>
</evidence>
<protein>
    <submittedName>
        <fullName evidence="5">Molybdopterin dehydrogenase</fullName>
    </submittedName>
</protein>
<dbReference type="InterPro" id="IPR002346">
    <property type="entry name" value="Mopterin_DH_FAD-bd"/>
</dbReference>
<dbReference type="EMBL" id="BMKW01000004">
    <property type="protein sequence ID" value="GGJ12585.1"/>
    <property type="molecule type" value="Genomic_DNA"/>
</dbReference>
<dbReference type="PANTHER" id="PTHR42659">
    <property type="entry name" value="XANTHINE DEHYDROGENASE SUBUNIT C-RELATED"/>
    <property type="match status" value="1"/>
</dbReference>
<reference evidence="5" key="2">
    <citation type="submission" date="2020-09" db="EMBL/GenBank/DDBJ databases">
        <authorList>
            <person name="Sun Q."/>
            <person name="Zhou Y."/>
        </authorList>
    </citation>
    <scope>NUCLEOTIDE SEQUENCE</scope>
    <source>
        <strain evidence="5">CGMCC 1.3617</strain>
    </source>
</reference>
<dbReference type="Gene3D" id="3.30.43.10">
    <property type="entry name" value="Uridine Diphospho-n-acetylenolpyruvylglucosamine Reductase, domain 2"/>
    <property type="match status" value="1"/>
</dbReference>
<dbReference type="InterPro" id="IPR005107">
    <property type="entry name" value="CO_DH_flav_C"/>
</dbReference>
<evidence type="ECO:0000256" key="2">
    <source>
        <dbReference type="ARBA" id="ARBA00022827"/>
    </source>
</evidence>
<sequence length="291" mass="30321">MKWPAIGYARATSLDELWRLQAEHGAAAQLLAGGQTLLATLAFRLSDPKILLDITRIAALRGIAVQDGVLRIGALTRHAELGRDPLVAQHAPLLAEAAPLIAHPAIRNRGTIGGSLAYADPAAELPACVVALGATIVAVSPRGERRVPAEAFFTGLLQTALAPDEIIAAVEIPGTQPTTRSRIIEVARRSGDYAMAGLAARLSLNAEGRVTSPRLVFFGVGSGPVLAARAGAALDGWVLDSAAIAAAQAALAEDLDPPADMHGPPEMKRHLARVLTFRALSPLLRASEVAE</sequence>
<comment type="caution">
    <text evidence="5">The sequence shown here is derived from an EMBL/GenBank/DDBJ whole genome shotgun (WGS) entry which is preliminary data.</text>
</comment>
<dbReference type="GO" id="GO:0071949">
    <property type="term" value="F:FAD binding"/>
    <property type="evidence" value="ECO:0007669"/>
    <property type="project" value="InterPro"/>
</dbReference>
<dbReference type="GO" id="GO:0016491">
    <property type="term" value="F:oxidoreductase activity"/>
    <property type="evidence" value="ECO:0007669"/>
    <property type="project" value="UniProtKB-KW"/>
</dbReference>
<evidence type="ECO:0000313" key="5">
    <source>
        <dbReference type="EMBL" id="GGJ12585.1"/>
    </source>
</evidence>
<evidence type="ECO:0000259" key="4">
    <source>
        <dbReference type="PROSITE" id="PS51387"/>
    </source>
</evidence>
<dbReference type="SUPFAM" id="SSF55447">
    <property type="entry name" value="CO dehydrogenase flavoprotein C-terminal domain-like"/>
    <property type="match status" value="1"/>
</dbReference>
<dbReference type="PROSITE" id="PS51387">
    <property type="entry name" value="FAD_PCMH"/>
    <property type="match status" value="1"/>
</dbReference>
<dbReference type="Gene3D" id="3.30.390.50">
    <property type="entry name" value="CO dehydrogenase flavoprotein, C-terminal domain"/>
    <property type="match status" value="1"/>
</dbReference>
<accession>A0A917NMU7</accession>
<dbReference type="Pfam" id="PF03450">
    <property type="entry name" value="CO_deh_flav_C"/>
    <property type="match status" value="1"/>
</dbReference>
<dbReference type="AlphaFoldDB" id="A0A917NMU7"/>
<dbReference type="Proteomes" id="UP000661507">
    <property type="component" value="Unassembled WGS sequence"/>
</dbReference>
<keyword evidence="1" id="KW-0285">Flavoprotein</keyword>
<gene>
    <name evidence="5" type="primary">cutM</name>
    <name evidence="5" type="ORF">GCM10011320_19790</name>
</gene>
<reference evidence="5" key="1">
    <citation type="journal article" date="2014" name="Int. J. Syst. Evol. Microbiol.">
        <title>Complete genome sequence of Corynebacterium casei LMG S-19264T (=DSM 44701T), isolated from a smear-ripened cheese.</title>
        <authorList>
            <consortium name="US DOE Joint Genome Institute (JGI-PGF)"/>
            <person name="Walter F."/>
            <person name="Albersmeier A."/>
            <person name="Kalinowski J."/>
            <person name="Ruckert C."/>
        </authorList>
    </citation>
    <scope>NUCLEOTIDE SEQUENCE</scope>
    <source>
        <strain evidence="5">CGMCC 1.3617</strain>
    </source>
</reference>
<dbReference type="SMART" id="SM01092">
    <property type="entry name" value="CO_deh_flav_C"/>
    <property type="match status" value="1"/>
</dbReference>
<feature type="domain" description="FAD-binding PCMH-type" evidence="4">
    <location>
        <begin position="1"/>
        <end position="177"/>
    </location>
</feature>
<organism evidence="5 6">
    <name type="scientific">Neoroseomonas lacus</name>
    <dbReference type="NCBI Taxonomy" id="287609"/>
    <lineage>
        <taxon>Bacteria</taxon>
        <taxon>Pseudomonadati</taxon>
        <taxon>Pseudomonadota</taxon>
        <taxon>Alphaproteobacteria</taxon>
        <taxon>Acetobacterales</taxon>
        <taxon>Acetobacteraceae</taxon>
        <taxon>Neoroseomonas</taxon>
    </lineage>
</organism>
<dbReference type="InterPro" id="IPR051312">
    <property type="entry name" value="Diverse_Substr_Oxidored"/>
</dbReference>
<keyword evidence="2" id="KW-0274">FAD</keyword>
<name>A0A917NMU7_9PROT</name>
<dbReference type="RefSeq" id="WP_188966874.1">
    <property type="nucleotide sequence ID" value="NZ_BMKW01000004.1"/>
</dbReference>
<dbReference type="PANTHER" id="PTHR42659:SF2">
    <property type="entry name" value="XANTHINE DEHYDROGENASE SUBUNIT C-RELATED"/>
    <property type="match status" value="1"/>
</dbReference>
<evidence type="ECO:0000256" key="3">
    <source>
        <dbReference type="ARBA" id="ARBA00023002"/>
    </source>
</evidence>
<dbReference type="InterPro" id="IPR036683">
    <property type="entry name" value="CO_DH_flav_C_dom_sf"/>
</dbReference>
<dbReference type="SUPFAM" id="SSF56176">
    <property type="entry name" value="FAD-binding/transporter-associated domain-like"/>
    <property type="match status" value="1"/>
</dbReference>
<dbReference type="Pfam" id="PF00941">
    <property type="entry name" value="FAD_binding_5"/>
    <property type="match status" value="1"/>
</dbReference>